<evidence type="ECO:0000313" key="1">
    <source>
        <dbReference type="EMBL" id="NHE58756.1"/>
    </source>
</evidence>
<proteinExistence type="predicted"/>
<sequence>MEKKYKNIDFKKIEEMVEDDMVFRNQLLDAIQVAVEELRTAYIRGIEEESLPTIKQARHKIKPTLGLFDLEKLAVIIGNGKRLMLEKGFADGIETHKKEFLEATNDVLEEVKAYR</sequence>
<comment type="caution">
    <text evidence="1">The sequence shown here is derived from an EMBL/GenBank/DDBJ whole genome shotgun (WGS) entry which is preliminary data.</text>
</comment>
<dbReference type="InterPro" id="IPR036641">
    <property type="entry name" value="HPT_dom_sf"/>
</dbReference>
<accession>A0ABX0HF07</accession>
<evidence type="ECO:0008006" key="3">
    <source>
        <dbReference type="Google" id="ProtNLM"/>
    </source>
</evidence>
<dbReference type="SUPFAM" id="SSF47226">
    <property type="entry name" value="Histidine-containing phosphotransfer domain, HPT domain"/>
    <property type="match status" value="1"/>
</dbReference>
<dbReference type="RefSeq" id="WP_166149441.1">
    <property type="nucleotide sequence ID" value="NZ_JAANYN010000008.1"/>
</dbReference>
<name>A0ABX0HF07_9BACT</name>
<protein>
    <recommendedName>
        <fullName evidence="3">HPt domain-containing protein</fullName>
    </recommendedName>
</protein>
<keyword evidence="2" id="KW-1185">Reference proteome</keyword>
<evidence type="ECO:0000313" key="2">
    <source>
        <dbReference type="Proteomes" id="UP000649799"/>
    </source>
</evidence>
<dbReference type="EMBL" id="JAANYN010000008">
    <property type="protein sequence ID" value="NHE58756.1"/>
    <property type="molecule type" value="Genomic_DNA"/>
</dbReference>
<gene>
    <name evidence="1" type="ORF">G9Q97_18250</name>
</gene>
<organism evidence="1 2">
    <name type="scientific">Cyclobacterium plantarum</name>
    <dbReference type="NCBI Taxonomy" id="2716263"/>
    <lineage>
        <taxon>Bacteria</taxon>
        <taxon>Pseudomonadati</taxon>
        <taxon>Bacteroidota</taxon>
        <taxon>Cytophagia</taxon>
        <taxon>Cytophagales</taxon>
        <taxon>Cyclobacteriaceae</taxon>
        <taxon>Cyclobacterium</taxon>
    </lineage>
</organism>
<reference evidence="1 2" key="1">
    <citation type="submission" date="2020-03" db="EMBL/GenBank/DDBJ databases">
        <title>Cyclobacterium plantarum sp. nov., a marine bacterium isolated from a coastal-marine wetland.</title>
        <authorList>
            <person name="Sanchez-Porro C."/>
            <person name="Ventosa A."/>
            <person name="Amoozegar M."/>
        </authorList>
    </citation>
    <scope>NUCLEOTIDE SEQUENCE [LARGE SCALE GENOMIC DNA]</scope>
    <source>
        <strain evidence="1 2">GBPx2</strain>
    </source>
</reference>
<dbReference type="Proteomes" id="UP000649799">
    <property type="component" value="Unassembled WGS sequence"/>
</dbReference>